<reference evidence="2" key="1">
    <citation type="submission" date="2021-02" db="EMBL/GenBank/DDBJ databases">
        <authorList>
            <person name="Nowell W R."/>
        </authorList>
    </citation>
    <scope>NUCLEOTIDE SEQUENCE</scope>
</reference>
<protein>
    <submittedName>
        <fullName evidence="2">Uncharacterized protein</fullName>
    </submittedName>
</protein>
<dbReference type="AlphaFoldDB" id="A0A815NVU2"/>
<sequence length="67" mass="7407">MQLCGCLPVGNGTRNEDKQANIKQSKKRLSLKNDIPTNSNASIAEIKVRKERTKSNTSTMTESGTKR</sequence>
<evidence type="ECO:0000313" key="3">
    <source>
        <dbReference type="Proteomes" id="UP000663860"/>
    </source>
</evidence>
<accession>A0A815NVU2</accession>
<feature type="compositionally biased region" description="Polar residues" evidence="1">
    <location>
        <begin position="55"/>
        <end position="67"/>
    </location>
</feature>
<organism evidence="2 3">
    <name type="scientific">Adineta steineri</name>
    <dbReference type="NCBI Taxonomy" id="433720"/>
    <lineage>
        <taxon>Eukaryota</taxon>
        <taxon>Metazoa</taxon>
        <taxon>Spiralia</taxon>
        <taxon>Gnathifera</taxon>
        <taxon>Rotifera</taxon>
        <taxon>Eurotatoria</taxon>
        <taxon>Bdelloidea</taxon>
        <taxon>Adinetida</taxon>
        <taxon>Adinetidae</taxon>
        <taxon>Adineta</taxon>
    </lineage>
</organism>
<dbReference type="EMBL" id="CAJNOE010001634">
    <property type="protein sequence ID" value="CAF1439311.1"/>
    <property type="molecule type" value="Genomic_DNA"/>
</dbReference>
<proteinExistence type="predicted"/>
<evidence type="ECO:0000313" key="2">
    <source>
        <dbReference type="EMBL" id="CAF1439311.1"/>
    </source>
</evidence>
<feature type="non-terminal residue" evidence="2">
    <location>
        <position position="1"/>
    </location>
</feature>
<dbReference type="Proteomes" id="UP000663860">
    <property type="component" value="Unassembled WGS sequence"/>
</dbReference>
<comment type="caution">
    <text evidence="2">The sequence shown here is derived from an EMBL/GenBank/DDBJ whole genome shotgun (WGS) entry which is preliminary data.</text>
</comment>
<gene>
    <name evidence="2" type="ORF">IZO911_LOCUS41705</name>
</gene>
<evidence type="ECO:0000256" key="1">
    <source>
        <dbReference type="SAM" id="MobiDB-lite"/>
    </source>
</evidence>
<name>A0A815NVU2_9BILA</name>
<feature type="region of interest" description="Disordered" evidence="1">
    <location>
        <begin position="1"/>
        <end position="67"/>
    </location>
</feature>